<dbReference type="SMART" id="SM01332">
    <property type="entry name" value="Cyclin_C"/>
    <property type="match status" value="1"/>
</dbReference>
<organism evidence="2 3">
    <name type="scientific">Ambrosia artemisiifolia</name>
    <name type="common">Common ragweed</name>
    <dbReference type="NCBI Taxonomy" id="4212"/>
    <lineage>
        <taxon>Eukaryota</taxon>
        <taxon>Viridiplantae</taxon>
        <taxon>Streptophyta</taxon>
        <taxon>Embryophyta</taxon>
        <taxon>Tracheophyta</taxon>
        <taxon>Spermatophyta</taxon>
        <taxon>Magnoliopsida</taxon>
        <taxon>eudicotyledons</taxon>
        <taxon>Gunneridae</taxon>
        <taxon>Pentapetalae</taxon>
        <taxon>asterids</taxon>
        <taxon>campanulids</taxon>
        <taxon>Asterales</taxon>
        <taxon>Asteraceae</taxon>
        <taxon>Asteroideae</taxon>
        <taxon>Heliantheae alliance</taxon>
        <taxon>Heliantheae</taxon>
        <taxon>Ambrosia</taxon>
    </lineage>
</organism>
<dbReference type="AlphaFoldDB" id="A0AAD5D2Y8"/>
<keyword evidence="3" id="KW-1185">Reference proteome</keyword>
<dbReference type="InterPro" id="IPR036915">
    <property type="entry name" value="Cyclin-like_sf"/>
</dbReference>
<dbReference type="EMBL" id="JAMZMK010005502">
    <property type="protein sequence ID" value="KAI7753226.1"/>
    <property type="molecule type" value="Genomic_DNA"/>
</dbReference>
<dbReference type="InterPro" id="IPR004367">
    <property type="entry name" value="Cyclin_C-dom"/>
</dbReference>
<reference evidence="2" key="1">
    <citation type="submission" date="2022-06" db="EMBL/GenBank/DDBJ databases">
        <title>Uncovering the hologenomic basis of an extraordinary plant invasion.</title>
        <authorList>
            <person name="Bieker V.C."/>
            <person name="Martin M.D."/>
            <person name="Gilbert T."/>
            <person name="Hodgins K."/>
            <person name="Battlay P."/>
            <person name="Petersen B."/>
            <person name="Wilson J."/>
        </authorList>
    </citation>
    <scope>NUCLEOTIDE SEQUENCE</scope>
    <source>
        <strain evidence="2">AA19_3_7</strain>
        <tissue evidence="2">Leaf</tissue>
    </source>
</reference>
<dbReference type="Gene3D" id="1.10.472.10">
    <property type="entry name" value="Cyclin-like"/>
    <property type="match status" value="1"/>
</dbReference>
<dbReference type="Proteomes" id="UP001206925">
    <property type="component" value="Unassembled WGS sequence"/>
</dbReference>
<proteinExistence type="predicted"/>
<gene>
    <name evidence="2" type="ORF">M8C21_002407</name>
</gene>
<feature type="domain" description="Cyclin C-terminal" evidence="1">
    <location>
        <begin position="56"/>
        <end position="149"/>
    </location>
</feature>
<sequence length="155" mass="17968">MEQESLMQLSLIGQRMIFTAKVSERTRKRTKYSSWKHFAERKYEVLDALGFDLSVVTVNKFLRRFILVAQSSYKVLVVELEYLAKYLAELTLVEYGFLKFLPFLIADSAVFLAKWTLDQLEHPWVCFLYSCIYSKVKTTGGGSATCPHQYIKALD</sequence>
<accession>A0AAD5D2Y8</accession>
<evidence type="ECO:0000313" key="2">
    <source>
        <dbReference type="EMBL" id="KAI7753226.1"/>
    </source>
</evidence>
<dbReference type="SUPFAM" id="SSF47954">
    <property type="entry name" value="Cyclin-like"/>
    <property type="match status" value="1"/>
</dbReference>
<comment type="caution">
    <text evidence="2">The sequence shown here is derived from an EMBL/GenBank/DDBJ whole genome shotgun (WGS) entry which is preliminary data.</text>
</comment>
<protein>
    <recommendedName>
        <fullName evidence="1">Cyclin C-terminal domain-containing protein</fullName>
    </recommendedName>
</protein>
<evidence type="ECO:0000259" key="1">
    <source>
        <dbReference type="SMART" id="SM01332"/>
    </source>
</evidence>
<dbReference type="Pfam" id="PF02984">
    <property type="entry name" value="Cyclin_C"/>
    <property type="match status" value="1"/>
</dbReference>
<evidence type="ECO:0000313" key="3">
    <source>
        <dbReference type="Proteomes" id="UP001206925"/>
    </source>
</evidence>
<name>A0AAD5D2Y8_AMBAR</name>